<name>A0ABT3ICN0_9GAMM</name>
<evidence type="ECO:0000256" key="4">
    <source>
        <dbReference type="HAMAP-Rule" id="MF_00213"/>
    </source>
</evidence>
<keyword evidence="1 4" id="KW-0533">Nickel</keyword>
<evidence type="ECO:0000256" key="2">
    <source>
        <dbReference type="ARBA" id="ARBA00022723"/>
    </source>
</evidence>
<dbReference type="Gene3D" id="3.30.2320.80">
    <property type="match status" value="1"/>
</dbReference>
<gene>
    <name evidence="4" type="primary">hypA</name>
    <name evidence="5" type="ORF">OHT75_15080</name>
</gene>
<comment type="function">
    <text evidence="4">Involved in the maturation of [NiFe] hydrogenases. Required for nickel insertion into the metal center of the hydrogenase.</text>
</comment>
<dbReference type="PANTHER" id="PTHR34535:SF3">
    <property type="entry name" value="HYDROGENASE MATURATION FACTOR HYPA"/>
    <property type="match status" value="1"/>
</dbReference>
<dbReference type="PANTHER" id="PTHR34535">
    <property type="entry name" value="HYDROGENASE MATURATION FACTOR HYPA"/>
    <property type="match status" value="1"/>
</dbReference>
<dbReference type="Pfam" id="PF01155">
    <property type="entry name" value="HypA"/>
    <property type="match status" value="1"/>
</dbReference>
<organism evidence="5 6">
    <name type="scientific">Shewanella subflava</name>
    <dbReference type="NCBI Taxonomy" id="2986476"/>
    <lineage>
        <taxon>Bacteria</taxon>
        <taxon>Pseudomonadati</taxon>
        <taxon>Pseudomonadota</taxon>
        <taxon>Gammaproteobacteria</taxon>
        <taxon>Alteromonadales</taxon>
        <taxon>Shewanellaceae</taxon>
        <taxon>Shewanella</taxon>
    </lineage>
</organism>
<keyword evidence="6" id="KW-1185">Reference proteome</keyword>
<evidence type="ECO:0000256" key="3">
    <source>
        <dbReference type="ARBA" id="ARBA00022833"/>
    </source>
</evidence>
<comment type="caution">
    <text evidence="5">The sequence shown here is derived from an EMBL/GenBank/DDBJ whole genome shotgun (WGS) entry which is preliminary data.</text>
</comment>
<dbReference type="InterPro" id="IPR000688">
    <property type="entry name" value="HypA/HybF"/>
</dbReference>
<dbReference type="HAMAP" id="MF_00213">
    <property type="entry name" value="HypA_HybF"/>
    <property type="match status" value="1"/>
</dbReference>
<keyword evidence="3 4" id="KW-0862">Zinc</keyword>
<dbReference type="RefSeq" id="WP_264728091.1">
    <property type="nucleotide sequence ID" value="NZ_JAPDMX010000030.1"/>
</dbReference>
<accession>A0ABT3ICN0</accession>
<dbReference type="EMBL" id="JAPDMX010000030">
    <property type="protein sequence ID" value="MCW3173802.1"/>
    <property type="molecule type" value="Genomic_DNA"/>
</dbReference>
<feature type="binding site" evidence="4">
    <location>
        <position position="73"/>
    </location>
    <ligand>
        <name>Zn(2+)</name>
        <dbReference type="ChEBI" id="CHEBI:29105"/>
    </ligand>
</feature>
<dbReference type="Proteomes" id="UP001163714">
    <property type="component" value="Unassembled WGS sequence"/>
</dbReference>
<comment type="similarity">
    <text evidence="4">Belongs to the HypA/HybF family.</text>
</comment>
<proteinExistence type="inferred from homology"/>
<feature type="binding site" evidence="4">
    <location>
        <position position="76"/>
    </location>
    <ligand>
        <name>Zn(2+)</name>
        <dbReference type="ChEBI" id="CHEBI:29105"/>
    </ligand>
</feature>
<evidence type="ECO:0000313" key="5">
    <source>
        <dbReference type="EMBL" id="MCW3173802.1"/>
    </source>
</evidence>
<feature type="binding site" evidence="4">
    <location>
        <position position="2"/>
    </location>
    <ligand>
        <name>Ni(2+)</name>
        <dbReference type="ChEBI" id="CHEBI:49786"/>
    </ligand>
</feature>
<evidence type="ECO:0000313" key="6">
    <source>
        <dbReference type="Proteomes" id="UP001163714"/>
    </source>
</evidence>
<reference evidence="5" key="1">
    <citation type="submission" date="2022-10" db="EMBL/GenBank/DDBJ databases">
        <title>Shewanella flava sp. nov, isolated from the estuary of the Fenhe River into the Yellow River.</title>
        <authorList>
            <person name="Li Y."/>
        </authorList>
    </citation>
    <scope>NUCLEOTIDE SEQUENCE</scope>
    <source>
        <strain evidence="5">FYR11-62</strain>
    </source>
</reference>
<evidence type="ECO:0000256" key="1">
    <source>
        <dbReference type="ARBA" id="ARBA00022596"/>
    </source>
</evidence>
<protein>
    <recommendedName>
        <fullName evidence="4">Hydrogenase maturation factor HypA</fullName>
    </recommendedName>
</protein>
<feature type="binding site" evidence="4">
    <location>
        <position position="89"/>
    </location>
    <ligand>
        <name>Zn(2+)</name>
        <dbReference type="ChEBI" id="CHEBI:29105"/>
    </ligand>
</feature>
<feature type="binding site" evidence="4">
    <location>
        <position position="92"/>
    </location>
    <ligand>
        <name>Zn(2+)</name>
        <dbReference type="ChEBI" id="CHEBI:29105"/>
    </ligand>
</feature>
<dbReference type="PIRSF" id="PIRSF004761">
    <property type="entry name" value="Hydrgn_mat_HypA"/>
    <property type="match status" value="1"/>
</dbReference>
<sequence length="114" mass="12750">MHEYSIVMALIEQCEALAKQHHAIAVERVNIKVGILSGVEPSLLAQAFNTFKLDGLCAKASLDMHIQPLVLQCNHCHKRTEQMQRVVLCPDCNSADTQVIDGEDMMLMQLEMDT</sequence>
<keyword evidence="2 4" id="KW-0479">Metal-binding</keyword>